<keyword evidence="2" id="KW-1185">Reference proteome</keyword>
<dbReference type="PATRIC" id="fig|1096930.3.peg.2155"/>
<comment type="caution">
    <text evidence="1">The sequence shown here is derived from an EMBL/GenBank/DDBJ whole genome shotgun (WGS) entry which is preliminary data.</text>
</comment>
<dbReference type="EMBL" id="ATHL01000075">
    <property type="protein sequence ID" value="EQB15904.1"/>
    <property type="molecule type" value="Genomic_DNA"/>
</dbReference>
<dbReference type="Proteomes" id="UP000015527">
    <property type="component" value="Unassembled WGS sequence"/>
</dbReference>
<dbReference type="AlphaFoldDB" id="T0J1U7"/>
<reference evidence="1 2" key="1">
    <citation type="journal article" date="2013" name="Genome Announc.">
        <title>Genome Sequence of Novosphingobium lindaniclasticum LE124T, Isolated from a Hexachlorocyclohexane Dumpsite.</title>
        <authorList>
            <person name="Saxena A."/>
            <person name="Nayyar N."/>
            <person name="Sangwan N."/>
            <person name="Kumari R."/>
            <person name="Khurana J.P."/>
            <person name="Lal R."/>
        </authorList>
    </citation>
    <scope>NUCLEOTIDE SEQUENCE [LARGE SCALE GENOMIC DNA]</scope>
    <source>
        <strain evidence="1 2">LE124</strain>
    </source>
</reference>
<proteinExistence type="predicted"/>
<accession>T0J1U7</accession>
<gene>
    <name evidence="1" type="ORF">L284_10880</name>
</gene>
<evidence type="ECO:0000313" key="1">
    <source>
        <dbReference type="EMBL" id="EQB15904.1"/>
    </source>
</evidence>
<protein>
    <submittedName>
        <fullName evidence="1">Uncharacterized protein</fullName>
    </submittedName>
</protein>
<sequence length="77" mass="8262">MTGPIMAALFITMPGDVPAIVPTIVMSTADVVMTFRSFGAVMPAIAPLRTGRRRDPDAACHHGDGDGDFQQFHFCLL</sequence>
<evidence type="ECO:0000313" key="2">
    <source>
        <dbReference type="Proteomes" id="UP000015527"/>
    </source>
</evidence>
<name>T0J1U7_9SPHN</name>
<organism evidence="1 2">
    <name type="scientific">Novosphingobium lindaniclasticum LE124</name>
    <dbReference type="NCBI Taxonomy" id="1096930"/>
    <lineage>
        <taxon>Bacteria</taxon>
        <taxon>Pseudomonadati</taxon>
        <taxon>Pseudomonadota</taxon>
        <taxon>Alphaproteobacteria</taxon>
        <taxon>Sphingomonadales</taxon>
        <taxon>Sphingomonadaceae</taxon>
        <taxon>Novosphingobium</taxon>
    </lineage>
</organism>